<dbReference type="PANTHER" id="PTHR43540">
    <property type="entry name" value="PEROXYUREIDOACRYLATE/UREIDOACRYLATE AMIDOHYDROLASE-RELATED"/>
    <property type="match status" value="1"/>
</dbReference>
<keyword evidence="1" id="KW-0378">Hydrolase</keyword>
<dbReference type="PANTHER" id="PTHR43540:SF1">
    <property type="entry name" value="ISOCHORISMATASE HYDROLASE"/>
    <property type="match status" value="1"/>
</dbReference>
<evidence type="ECO:0000313" key="5">
    <source>
        <dbReference type="Proteomes" id="UP000289555"/>
    </source>
</evidence>
<evidence type="ECO:0000313" key="4">
    <source>
        <dbReference type="EMBL" id="BBI54089.1"/>
    </source>
</evidence>
<evidence type="ECO:0000256" key="2">
    <source>
        <dbReference type="SAM" id="MobiDB-lite"/>
    </source>
</evidence>
<feature type="region of interest" description="Disordered" evidence="2">
    <location>
        <begin position="1"/>
        <end position="20"/>
    </location>
</feature>
<dbReference type="InterPro" id="IPR050272">
    <property type="entry name" value="Isochorismatase-like_hydrls"/>
</dbReference>
<accession>A0ABM7GTQ2</accession>
<name>A0ABM7GTQ2_9GAMM</name>
<dbReference type="EMBL" id="AP019416">
    <property type="protein sequence ID" value="BBI54089.1"/>
    <property type="molecule type" value="Genomic_DNA"/>
</dbReference>
<keyword evidence="5" id="KW-1185">Reference proteome</keyword>
<evidence type="ECO:0000259" key="3">
    <source>
        <dbReference type="Pfam" id="PF00857"/>
    </source>
</evidence>
<dbReference type="Pfam" id="PF00857">
    <property type="entry name" value="Isochorismatase"/>
    <property type="match status" value="1"/>
</dbReference>
<dbReference type="CDD" id="cd01015">
    <property type="entry name" value="CSHase"/>
    <property type="match status" value="1"/>
</dbReference>
<organism evidence="4 5">
    <name type="scientific">Vreelandella olivaria</name>
    <dbReference type="NCBI Taxonomy" id="390919"/>
    <lineage>
        <taxon>Bacteria</taxon>
        <taxon>Pseudomonadati</taxon>
        <taxon>Pseudomonadota</taxon>
        <taxon>Gammaproteobacteria</taxon>
        <taxon>Oceanospirillales</taxon>
        <taxon>Halomonadaceae</taxon>
        <taxon>Vreelandella</taxon>
    </lineage>
</organism>
<sequence>MTNPSQATSGSEASDRSLDDSLDNNYKGVWDGRIGFGKRPALLVVDFMQGYTTPGSPLFAQGVVDAVANMPPLLNTARRTGTPVIHTNILYHAPDQIDGGIWVKKAPVMRAMVAGNPYAEFCPEVAPHEDELVMTKQYASAFFGTSLASTLVAMGIDTLIITGCSTSGCIRATAVDGVQHGFRVMVVRDCVGDRHPAPHEANLFDIDSKYGDVIDSKAVINHLLTHPYNP</sequence>
<protein>
    <submittedName>
        <fullName evidence="4">N-carbamoylsarcosine amidase</fullName>
    </submittedName>
</protein>
<feature type="compositionally biased region" description="Polar residues" evidence="2">
    <location>
        <begin position="1"/>
        <end position="12"/>
    </location>
</feature>
<proteinExistence type="predicted"/>
<dbReference type="SUPFAM" id="SSF52499">
    <property type="entry name" value="Isochorismatase-like hydrolases"/>
    <property type="match status" value="1"/>
</dbReference>
<dbReference type="InterPro" id="IPR000868">
    <property type="entry name" value="Isochorismatase-like_dom"/>
</dbReference>
<gene>
    <name evidence="4" type="ORF">HORIV_65100</name>
</gene>
<feature type="domain" description="Isochorismatase-like" evidence="3">
    <location>
        <begin position="41"/>
        <end position="217"/>
    </location>
</feature>
<dbReference type="Proteomes" id="UP000289555">
    <property type="component" value="Chromosome"/>
</dbReference>
<reference evidence="5" key="1">
    <citation type="journal article" date="2019" name="Microbiol. Resour. Announc.">
        <title>Complete Genome Sequence of Halomonas olivaria, a Moderately Halophilic Bacterium Isolated from Olive Processing Effluents, Obtained by Nanopore Sequencing.</title>
        <authorList>
            <person name="Nagata S."/>
            <person name="Ii K.M."/>
            <person name="Tsukimi T."/>
            <person name="Miura M.C."/>
            <person name="Galipon J."/>
            <person name="Arakawa K."/>
        </authorList>
    </citation>
    <scope>NUCLEOTIDE SEQUENCE [LARGE SCALE GENOMIC DNA]</scope>
    <source>
        <strain evidence="5">TYRC17</strain>
    </source>
</reference>
<dbReference type="InterPro" id="IPR036380">
    <property type="entry name" value="Isochorismatase-like_sf"/>
</dbReference>
<dbReference type="Gene3D" id="3.40.50.850">
    <property type="entry name" value="Isochorismatase-like"/>
    <property type="match status" value="1"/>
</dbReference>
<evidence type="ECO:0000256" key="1">
    <source>
        <dbReference type="ARBA" id="ARBA00022801"/>
    </source>
</evidence>